<feature type="transmembrane region" description="Helical" evidence="1">
    <location>
        <begin position="129"/>
        <end position="147"/>
    </location>
</feature>
<evidence type="ECO:0000313" key="3">
    <source>
        <dbReference type="Proteomes" id="UP000182466"/>
    </source>
</evidence>
<feature type="transmembrane region" description="Helical" evidence="1">
    <location>
        <begin position="103"/>
        <end position="123"/>
    </location>
</feature>
<dbReference type="RefSeq" id="WP_027260221.1">
    <property type="nucleotide sequence ID" value="NZ_FPAW01000030.1"/>
</dbReference>
<keyword evidence="1" id="KW-0812">Transmembrane</keyword>
<feature type="transmembrane region" description="Helical" evidence="1">
    <location>
        <begin position="201"/>
        <end position="220"/>
    </location>
</feature>
<feature type="transmembrane region" description="Helical" evidence="1">
    <location>
        <begin position="75"/>
        <end position="96"/>
    </location>
</feature>
<dbReference type="AlphaFoldDB" id="A0A1I7DLU1"/>
<dbReference type="OrthoDB" id="7765097at2"/>
<sequence>MTRRLPLLALWAAWFAALGALYLTVPVSPDQALFDYIAWSHLQGDLYYSGAVEQNFPGKMLMHELGIRLFGVEFWSFRAIDTLLLVLSTLAGAGFLKRVGFQAAPWVFLFLYPAIYVTSGYWSAGQRDIVAMGVLLGALCLMGPAPARRAGMASLTAGALVAVAVLIRPTYLSALAGLLVFEWLRLAGEPARVWTARLGQSLALCLGFAAVIGAVVWYGAQLEVLDDFYQQAILFNLQAYQVPQPRSRLVPPMLFVLSNSWHWIVALGAFGGAVWGLQRGWSRGLLLIVGLIAAVLLSYFAQNKGFGYHLGGLLPLMTLLIAVAVDGLNGWRRNAPGPALRTLAMAMLVLTVVLTSLGSAKKLWSYRDNMATLLHGPFAPVQQDPRRPAWADIAETVQIIRDDSAPDAFVLQWGRVFAVPFLAERRSSLRFFQLAGLDGLAATGFSGYEAWQQEIAQDLRDKPPAFALIDTKEVSLPLDPDANGIDGILSQALAGYRLRQKTPHYVLLEAPDAN</sequence>
<dbReference type="STRING" id="999627.SAMN05216236_13036"/>
<name>A0A1I7DLU1_9RHOB</name>
<feature type="transmembrane region" description="Helical" evidence="1">
    <location>
        <begin position="281"/>
        <end position="301"/>
    </location>
</feature>
<dbReference type="EMBL" id="FPAW01000030">
    <property type="protein sequence ID" value="SFU12669.1"/>
    <property type="molecule type" value="Genomic_DNA"/>
</dbReference>
<keyword evidence="1" id="KW-0472">Membrane</keyword>
<feature type="transmembrane region" description="Helical" evidence="1">
    <location>
        <begin position="343"/>
        <end position="360"/>
    </location>
</feature>
<evidence type="ECO:0008006" key="4">
    <source>
        <dbReference type="Google" id="ProtNLM"/>
    </source>
</evidence>
<evidence type="ECO:0000256" key="1">
    <source>
        <dbReference type="SAM" id="Phobius"/>
    </source>
</evidence>
<organism evidence="2 3">
    <name type="scientific">Sedimentitalea nanhaiensis</name>
    <dbReference type="NCBI Taxonomy" id="999627"/>
    <lineage>
        <taxon>Bacteria</taxon>
        <taxon>Pseudomonadati</taxon>
        <taxon>Pseudomonadota</taxon>
        <taxon>Alphaproteobacteria</taxon>
        <taxon>Rhodobacterales</taxon>
        <taxon>Paracoccaceae</taxon>
        <taxon>Sedimentitalea</taxon>
    </lineage>
</organism>
<gene>
    <name evidence="2" type="ORF">SAMN05216236_13036</name>
</gene>
<protein>
    <recommendedName>
        <fullName evidence="4">4-amino-4-deoxy-L-arabinose transferase</fullName>
    </recommendedName>
</protein>
<keyword evidence="3" id="KW-1185">Reference proteome</keyword>
<dbReference type="Proteomes" id="UP000182466">
    <property type="component" value="Unassembled WGS sequence"/>
</dbReference>
<keyword evidence="1" id="KW-1133">Transmembrane helix</keyword>
<accession>A0A1I7DLU1</accession>
<proteinExistence type="predicted"/>
<feature type="transmembrane region" description="Helical" evidence="1">
    <location>
        <begin position="159"/>
        <end position="181"/>
    </location>
</feature>
<evidence type="ECO:0000313" key="2">
    <source>
        <dbReference type="EMBL" id="SFU12669.1"/>
    </source>
</evidence>
<feature type="transmembrane region" description="Helical" evidence="1">
    <location>
        <begin position="254"/>
        <end position="275"/>
    </location>
</feature>
<reference evidence="2 3" key="1">
    <citation type="submission" date="2016-10" db="EMBL/GenBank/DDBJ databases">
        <authorList>
            <person name="de Groot N.N."/>
        </authorList>
    </citation>
    <scope>NUCLEOTIDE SEQUENCE [LARGE SCALE GENOMIC DNA]</scope>
    <source>
        <strain evidence="2 3">CGMCC 1.10959</strain>
    </source>
</reference>
<feature type="transmembrane region" description="Helical" evidence="1">
    <location>
        <begin position="313"/>
        <end position="331"/>
    </location>
</feature>